<comment type="caution">
    <text evidence="1">The sequence shown here is derived from an EMBL/GenBank/DDBJ whole genome shotgun (WGS) entry which is preliminary data.</text>
</comment>
<evidence type="ECO:0000313" key="2">
    <source>
        <dbReference type="Proteomes" id="UP001497623"/>
    </source>
</evidence>
<reference evidence="1 2" key="1">
    <citation type="submission" date="2024-05" db="EMBL/GenBank/DDBJ databases">
        <authorList>
            <person name="Wallberg A."/>
        </authorList>
    </citation>
    <scope>NUCLEOTIDE SEQUENCE [LARGE SCALE GENOMIC DNA]</scope>
</reference>
<dbReference type="AlphaFoldDB" id="A0AAV2PXW4"/>
<dbReference type="Proteomes" id="UP001497623">
    <property type="component" value="Unassembled WGS sequence"/>
</dbReference>
<sequence>MYVAIQFSAKITSVCAIWARESFLLPCMNAVMPEKLVLFICIKSSGASGTINNLALSLLIRLLPRLVAIFQYSNYDNYEFAFEMNCPLFASISCIILTCRIKFPFPVDL</sequence>
<evidence type="ECO:0000313" key="1">
    <source>
        <dbReference type="EMBL" id="CAL4066311.1"/>
    </source>
</evidence>
<dbReference type="EMBL" id="CAXKWB010002162">
    <property type="protein sequence ID" value="CAL4066311.1"/>
    <property type="molecule type" value="Genomic_DNA"/>
</dbReference>
<protein>
    <submittedName>
        <fullName evidence="1">Uncharacterized protein</fullName>
    </submittedName>
</protein>
<name>A0AAV2PXW4_MEGNR</name>
<organism evidence="1 2">
    <name type="scientific">Meganyctiphanes norvegica</name>
    <name type="common">Northern krill</name>
    <name type="synonym">Thysanopoda norvegica</name>
    <dbReference type="NCBI Taxonomy" id="48144"/>
    <lineage>
        <taxon>Eukaryota</taxon>
        <taxon>Metazoa</taxon>
        <taxon>Ecdysozoa</taxon>
        <taxon>Arthropoda</taxon>
        <taxon>Crustacea</taxon>
        <taxon>Multicrustacea</taxon>
        <taxon>Malacostraca</taxon>
        <taxon>Eumalacostraca</taxon>
        <taxon>Eucarida</taxon>
        <taxon>Euphausiacea</taxon>
        <taxon>Euphausiidae</taxon>
        <taxon>Meganyctiphanes</taxon>
    </lineage>
</organism>
<keyword evidence="2" id="KW-1185">Reference proteome</keyword>
<proteinExistence type="predicted"/>
<accession>A0AAV2PXW4</accession>
<gene>
    <name evidence="1" type="ORF">MNOR_LOCUS5558</name>
</gene>